<dbReference type="Proteomes" id="UP000827872">
    <property type="component" value="Linkage Group LG03"/>
</dbReference>
<comment type="caution">
    <text evidence="1">The sequence shown here is derived from an EMBL/GenBank/DDBJ whole genome shotgun (WGS) entry which is preliminary data.</text>
</comment>
<evidence type="ECO:0000313" key="1">
    <source>
        <dbReference type="EMBL" id="KAH7992563.1"/>
    </source>
</evidence>
<reference evidence="1" key="1">
    <citation type="submission" date="2021-08" db="EMBL/GenBank/DDBJ databases">
        <title>The first chromosome-level gecko genome reveals the dynamic sex chromosomes of Neotropical dwarf geckos (Sphaerodactylidae: Sphaerodactylus).</title>
        <authorList>
            <person name="Pinto B.J."/>
            <person name="Keating S.E."/>
            <person name="Gamble T."/>
        </authorList>
    </citation>
    <scope>NUCLEOTIDE SEQUENCE</scope>
    <source>
        <strain evidence="1">TG3544</strain>
    </source>
</reference>
<organism evidence="1 2">
    <name type="scientific">Sphaerodactylus townsendi</name>
    <dbReference type="NCBI Taxonomy" id="933632"/>
    <lineage>
        <taxon>Eukaryota</taxon>
        <taxon>Metazoa</taxon>
        <taxon>Chordata</taxon>
        <taxon>Craniata</taxon>
        <taxon>Vertebrata</taxon>
        <taxon>Euteleostomi</taxon>
        <taxon>Lepidosauria</taxon>
        <taxon>Squamata</taxon>
        <taxon>Bifurcata</taxon>
        <taxon>Gekkota</taxon>
        <taxon>Sphaerodactylidae</taxon>
        <taxon>Sphaerodactylus</taxon>
    </lineage>
</organism>
<dbReference type="EMBL" id="CM037616">
    <property type="protein sequence ID" value="KAH7992563.1"/>
    <property type="molecule type" value="Genomic_DNA"/>
</dbReference>
<gene>
    <name evidence="1" type="ORF">K3G42_024446</name>
</gene>
<keyword evidence="2" id="KW-1185">Reference proteome</keyword>
<evidence type="ECO:0000313" key="2">
    <source>
        <dbReference type="Proteomes" id="UP000827872"/>
    </source>
</evidence>
<protein>
    <submittedName>
        <fullName evidence="1">Uncharacterized protein</fullName>
    </submittedName>
</protein>
<proteinExistence type="predicted"/>
<sequence length="265" mass="29555">MISWCSLSQSGTEERMGENRLTTTGISNRQQREEGPKKTLQDRGGLILDENELTIDTPVLTTLTPATLAREAPLRETPNQKQQQLSKPLLKNMVYEWEVDPKPMEALYPSLIQSNSHKSWAHELLELSWSDSLQSAQQARVPPPSTSTTKCPEESLLITEAIIEIESSEASKKDKELPEPEVYEAFNKDKDLPLLQQAASNNPSYKDVAMDSNTEVTCSLYRASMGNTTSQTLSLPVRTSLNNSNRNGCVVHHIDEEIGKLNSTD</sequence>
<accession>A0ACB8EJC0</accession>
<name>A0ACB8EJC0_9SAUR</name>